<dbReference type="GO" id="GO:0005737">
    <property type="term" value="C:cytoplasm"/>
    <property type="evidence" value="ECO:0007669"/>
    <property type="project" value="TreeGrafter"/>
</dbReference>
<dbReference type="InterPro" id="IPR018247">
    <property type="entry name" value="EF_Hand_1_Ca_BS"/>
</dbReference>
<dbReference type="InterPro" id="IPR002048">
    <property type="entry name" value="EF_hand_dom"/>
</dbReference>
<evidence type="ECO:0000256" key="3">
    <source>
        <dbReference type="ARBA" id="ARBA00022837"/>
    </source>
</evidence>
<dbReference type="EMBL" id="CAJZBQ010000018">
    <property type="protein sequence ID" value="CAG9317864.1"/>
    <property type="molecule type" value="Genomic_DNA"/>
</dbReference>
<dbReference type="InterPro" id="IPR001611">
    <property type="entry name" value="Leu-rich_rpt"/>
</dbReference>
<name>A0AAU9IXS8_9CILI</name>
<dbReference type="AlphaFoldDB" id="A0AAU9IXS8"/>
<dbReference type="SUPFAM" id="SSF52047">
    <property type="entry name" value="RNI-like"/>
    <property type="match status" value="1"/>
</dbReference>
<sequence>MEELPKLLEESPDLTSINLESCEIESLSPLLPWLIKFSNLKELILFGNRLTSIPDDLSQLKTLEHLDISNNLFSAVQDIIPGLSSLPSLIELNITLLQEEDEQILIEALPNLQKINSSEIEVVKEEQYDEESDELLRKEDLENLASIYDEIRDVWHEIDPAEDKKLAADFDDHVKNVIEEFSNVMKQGYSQSLLQAHAMKSKHELYLICLDKSSELIFKESPKMGQILNKIHKVFDDTFRETLGLVFDMDSVCEEKINSMKNDIEKALKENNEILEAADQIEKDSQKHIIEKEILRKQMEEDKKEILLELEMLKEENKKYLDLLIKHSKSTAEIALGGKSPNLDRSRTATPSQQNFSNGKVLSLRQLKEIIDEIYTNKAKFDQKCVDMKLPRETMEKYLMTFLNHKYGLKHLANEYSYAILDAVKRFSTEDNDVTVFGKIYANECDEEFRFVQNQVKETVSELLKMHLRGKFPLKSNGDVQEMLNERLQSYVSEDEWTDIVKYMYNETDADLLLSLVSEVIKHKNYPSDLPPIRGKITREEAVTRREKERSLKTRILYADFLKILLDFQLKGHEKFLSNFLAMFRDADKDRNGMISEPEFRELLDATGLGFEEPDIFRLLQIIDPYDNQQITFSECVALFSTELIPMSNSNSGSQVAILQRLSLVES</sequence>
<gene>
    <name evidence="6" type="ORF">BSTOLATCC_MIC19102</name>
</gene>
<proteinExistence type="predicted"/>
<keyword evidence="3" id="KW-0106">Calcium</keyword>
<dbReference type="InterPro" id="IPR011992">
    <property type="entry name" value="EF-hand-dom_pair"/>
</dbReference>
<dbReference type="PROSITE" id="PS51450">
    <property type="entry name" value="LRR"/>
    <property type="match status" value="1"/>
</dbReference>
<dbReference type="PROSITE" id="PS50222">
    <property type="entry name" value="EF_HAND_2"/>
    <property type="match status" value="1"/>
</dbReference>
<dbReference type="SMART" id="SM00054">
    <property type="entry name" value="EFh"/>
    <property type="match status" value="2"/>
</dbReference>
<dbReference type="PANTHER" id="PTHR16306">
    <property type="entry name" value="TRANSLIN-ASSOCIATED FACTOR X-INTERACTING PROTEIN 1"/>
    <property type="match status" value="1"/>
</dbReference>
<evidence type="ECO:0000313" key="7">
    <source>
        <dbReference type="Proteomes" id="UP001162131"/>
    </source>
</evidence>
<organism evidence="6 7">
    <name type="scientific">Blepharisma stoltei</name>
    <dbReference type="NCBI Taxonomy" id="1481888"/>
    <lineage>
        <taxon>Eukaryota</taxon>
        <taxon>Sar</taxon>
        <taxon>Alveolata</taxon>
        <taxon>Ciliophora</taxon>
        <taxon>Postciliodesmatophora</taxon>
        <taxon>Heterotrichea</taxon>
        <taxon>Heterotrichida</taxon>
        <taxon>Blepharismidae</taxon>
        <taxon>Blepharisma</taxon>
    </lineage>
</organism>
<keyword evidence="2" id="KW-0677">Repeat</keyword>
<dbReference type="InterPro" id="IPR032675">
    <property type="entry name" value="LRR_dom_sf"/>
</dbReference>
<dbReference type="SUPFAM" id="SSF47473">
    <property type="entry name" value="EF-hand"/>
    <property type="match status" value="1"/>
</dbReference>
<dbReference type="Pfam" id="PF12799">
    <property type="entry name" value="LRR_4"/>
    <property type="match status" value="1"/>
</dbReference>
<evidence type="ECO:0000259" key="5">
    <source>
        <dbReference type="PROSITE" id="PS50222"/>
    </source>
</evidence>
<dbReference type="PROSITE" id="PS00018">
    <property type="entry name" value="EF_HAND_1"/>
    <property type="match status" value="1"/>
</dbReference>
<dbReference type="Gene3D" id="3.80.10.10">
    <property type="entry name" value="Ribonuclease Inhibitor"/>
    <property type="match status" value="1"/>
</dbReference>
<evidence type="ECO:0000256" key="2">
    <source>
        <dbReference type="ARBA" id="ARBA00022737"/>
    </source>
</evidence>
<keyword evidence="1" id="KW-0433">Leucine-rich repeat</keyword>
<dbReference type="Proteomes" id="UP001162131">
    <property type="component" value="Unassembled WGS sequence"/>
</dbReference>
<evidence type="ECO:0000256" key="4">
    <source>
        <dbReference type="SAM" id="Coils"/>
    </source>
</evidence>
<protein>
    <recommendedName>
        <fullName evidence="5">EF-hand domain-containing protein</fullName>
    </recommendedName>
</protein>
<keyword evidence="4" id="KW-0175">Coiled coil</keyword>
<evidence type="ECO:0000256" key="1">
    <source>
        <dbReference type="ARBA" id="ARBA00022614"/>
    </source>
</evidence>
<feature type="domain" description="EF-hand" evidence="5">
    <location>
        <begin position="575"/>
        <end position="610"/>
    </location>
</feature>
<feature type="coiled-coil region" evidence="4">
    <location>
        <begin position="257"/>
        <end position="323"/>
    </location>
</feature>
<reference evidence="6" key="1">
    <citation type="submission" date="2021-09" db="EMBL/GenBank/DDBJ databases">
        <authorList>
            <consortium name="AG Swart"/>
            <person name="Singh M."/>
            <person name="Singh A."/>
            <person name="Seah K."/>
            <person name="Emmerich C."/>
        </authorList>
    </citation>
    <scope>NUCLEOTIDE SEQUENCE</scope>
    <source>
        <strain evidence="6">ATCC30299</strain>
    </source>
</reference>
<comment type="caution">
    <text evidence="6">The sequence shown here is derived from an EMBL/GenBank/DDBJ whole genome shotgun (WGS) entry which is preliminary data.</text>
</comment>
<dbReference type="GO" id="GO:0005509">
    <property type="term" value="F:calcium ion binding"/>
    <property type="evidence" value="ECO:0007669"/>
    <property type="project" value="InterPro"/>
</dbReference>
<dbReference type="Gene3D" id="1.10.238.10">
    <property type="entry name" value="EF-hand"/>
    <property type="match status" value="1"/>
</dbReference>
<keyword evidence="7" id="KW-1185">Reference proteome</keyword>
<accession>A0AAU9IXS8</accession>
<dbReference type="PANTHER" id="PTHR16306:SF1">
    <property type="entry name" value="CHROMOSOME UNDETERMINED SCAFFOLD_7, WHOLE GENOME SHOTGUN SEQUENCE"/>
    <property type="match status" value="1"/>
</dbReference>
<evidence type="ECO:0000313" key="6">
    <source>
        <dbReference type="EMBL" id="CAG9317864.1"/>
    </source>
</evidence>
<dbReference type="InterPro" id="IPR025875">
    <property type="entry name" value="Leu-rich_rpt_4"/>
</dbReference>